<feature type="region of interest" description="Disordered" evidence="1">
    <location>
        <begin position="1"/>
        <end position="40"/>
    </location>
</feature>
<feature type="compositionally biased region" description="Low complexity" evidence="1">
    <location>
        <begin position="154"/>
        <end position="163"/>
    </location>
</feature>
<dbReference type="Proteomes" id="UP000799440">
    <property type="component" value="Unassembled WGS sequence"/>
</dbReference>
<sequence length="291" mass="32274">MASASPLSPRPAVYHQPGAGRLKRSRTMSSRMSFPTVPLPAGLESPRGTCDWDGETFTYKKAHLSRWDIDDSLRARLPQSVQAALVNMRYAGAAVLTAIERLEQHQRPINEDGLTGGPEPPEDEMLVQLEDTIPKLDLLRPNFQAESSASSVALSFTSSESASPRLSPTGDEAAMSPFSLTPADSSFLGTPATRSRERSFSVPREPKTAYFINELSQLRTADLPRLNHKHHDVNTEWNEAKRLGQVDAEVVAPFEKWWAEKNAIIEQFFEDIKLLSLQHKLPSNGLGWSVN</sequence>
<evidence type="ECO:0000256" key="1">
    <source>
        <dbReference type="SAM" id="MobiDB-lite"/>
    </source>
</evidence>
<evidence type="ECO:0000313" key="2">
    <source>
        <dbReference type="EMBL" id="KAF2751302.1"/>
    </source>
</evidence>
<gene>
    <name evidence="2" type="ORF">M011DRAFT_110007</name>
</gene>
<name>A0A6A6VL09_9PLEO</name>
<evidence type="ECO:0000313" key="3">
    <source>
        <dbReference type="Proteomes" id="UP000799440"/>
    </source>
</evidence>
<proteinExistence type="predicted"/>
<dbReference type="EMBL" id="MU006562">
    <property type="protein sequence ID" value="KAF2751302.1"/>
    <property type="molecule type" value="Genomic_DNA"/>
</dbReference>
<dbReference type="AlphaFoldDB" id="A0A6A6VL09"/>
<accession>A0A6A6VL09</accession>
<protein>
    <submittedName>
        <fullName evidence="2">Uncharacterized protein</fullName>
    </submittedName>
</protein>
<reference evidence="2" key="1">
    <citation type="journal article" date="2020" name="Stud. Mycol.">
        <title>101 Dothideomycetes genomes: a test case for predicting lifestyles and emergence of pathogens.</title>
        <authorList>
            <person name="Haridas S."/>
            <person name="Albert R."/>
            <person name="Binder M."/>
            <person name="Bloem J."/>
            <person name="Labutti K."/>
            <person name="Salamov A."/>
            <person name="Andreopoulos B."/>
            <person name="Baker S."/>
            <person name="Barry K."/>
            <person name="Bills G."/>
            <person name="Bluhm B."/>
            <person name="Cannon C."/>
            <person name="Castanera R."/>
            <person name="Culley D."/>
            <person name="Daum C."/>
            <person name="Ezra D."/>
            <person name="Gonzalez J."/>
            <person name="Henrissat B."/>
            <person name="Kuo A."/>
            <person name="Liang C."/>
            <person name="Lipzen A."/>
            <person name="Lutzoni F."/>
            <person name="Magnuson J."/>
            <person name="Mondo S."/>
            <person name="Nolan M."/>
            <person name="Ohm R."/>
            <person name="Pangilinan J."/>
            <person name="Park H.-J."/>
            <person name="Ramirez L."/>
            <person name="Alfaro M."/>
            <person name="Sun H."/>
            <person name="Tritt A."/>
            <person name="Yoshinaga Y."/>
            <person name="Zwiers L.-H."/>
            <person name="Turgeon B."/>
            <person name="Goodwin S."/>
            <person name="Spatafora J."/>
            <person name="Crous P."/>
            <person name="Grigoriev I."/>
        </authorList>
    </citation>
    <scope>NUCLEOTIDE SEQUENCE</scope>
    <source>
        <strain evidence="2">CBS 119925</strain>
    </source>
</reference>
<keyword evidence="3" id="KW-1185">Reference proteome</keyword>
<dbReference type="OrthoDB" id="3898724at2759"/>
<organism evidence="2 3">
    <name type="scientific">Sporormia fimetaria CBS 119925</name>
    <dbReference type="NCBI Taxonomy" id="1340428"/>
    <lineage>
        <taxon>Eukaryota</taxon>
        <taxon>Fungi</taxon>
        <taxon>Dikarya</taxon>
        <taxon>Ascomycota</taxon>
        <taxon>Pezizomycotina</taxon>
        <taxon>Dothideomycetes</taxon>
        <taxon>Pleosporomycetidae</taxon>
        <taxon>Pleosporales</taxon>
        <taxon>Sporormiaceae</taxon>
        <taxon>Sporormia</taxon>
    </lineage>
</organism>
<feature type="compositionally biased region" description="Polar residues" evidence="1">
    <location>
        <begin position="178"/>
        <end position="188"/>
    </location>
</feature>
<feature type="region of interest" description="Disordered" evidence="1">
    <location>
        <begin position="154"/>
        <end position="200"/>
    </location>
</feature>